<evidence type="ECO:0000313" key="2">
    <source>
        <dbReference type="Proteomes" id="UP000019441"/>
    </source>
</evidence>
<reference evidence="1 2" key="1">
    <citation type="journal article" date="2014" name="Genome Announc.">
        <title>Whole Genome Sequence of the Probiotic Strain Lactobacillus paracasei N1115, Isolated from Traditional Chinese Fermented Milk.</title>
        <authorList>
            <person name="Wang S."/>
            <person name="Zhu H."/>
            <person name="He F."/>
            <person name="Luo Y."/>
            <person name="Kang Z."/>
            <person name="Lu C."/>
            <person name="Feng L."/>
            <person name="Lu X."/>
            <person name="Xue Y."/>
            <person name="Wang H."/>
        </authorList>
    </citation>
    <scope>NUCLEOTIDE SEQUENCE [LARGE SCALE GENOMIC DNA]</scope>
    <source>
        <strain evidence="1 2">N1115</strain>
    </source>
</reference>
<sequence>MSKTINVIKKPIPVKAYQTDKPLNIETLEGTMHANPGDWIITGPDGERWPVKREIFEKTYSVLN</sequence>
<dbReference type="AlphaFoldDB" id="A0A806LF03"/>
<evidence type="ECO:0000313" key="1">
    <source>
        <dbReference type="EMBL" id="AHJ33455.1"/>
    </source>
</evidence>
<name>A0A806LF03_LACPA</name>
<dbReference type="KEGG" id="lpq:AF91_09705"/>
<organism evidence="1 2">
    <name type="scientific">Lacticaseibacillus paracasei N1115</name>
    <dbReference type="NCBI Taxonomy" id="1446494"/>
    <lineage>
        <taxon>Bacteria</taxon>
        <taxon>Bacillati</taxon>
        <taxon>Bacillota</taxon>
        <taxon>Bacilli</taxon>
        <taxon>Lactobacillales</taxon>
        <taxon>Lactobacillaceae</taxon>
        <taxon>Lacticaseibacillus</taxon>
    </lineage>
</organism>
<protein>
    <submittedName>
        <fullName evidence="1">Sugar ABC transporter substrate-binding protein</fullName>
    </submittedName>
</protein>
<proteinExistence type="predicted"/>
<dbReference type="Proteomes" id="UP000019441">
    <property type="component" value="Chromosome"/>
</dbReference>
<dbReference type="RefSeq" id="WP_003578182.1">
    <property type="nucleotide sequence ID" value="NZ_CP007122.1"/>
</dbReference>
<dbReference type="EMBL" id="CP007122">
    <property type="protein sequence ID" value="AHJ33455.1"/>
    <property type="molecule type" value="Genomic_DNA"/>
</dbReference>
<accession>A0A806LF03</accession>
<dbReference type="InterPro" id="IPR025688">
    <property type="entry name" value="PGDYG_prot"/>
</dbReference>
<dbReference type="Pfam" id="PF14083">
    <property type="entry name" value="PGDYG"/>
    <property type="match status" value="1"/>
</dbReference>
<gene>
    <name evidence="1" type="ORF">AF91_09705</name>
</gene>